<organism evidence="3 4">
    <name type="scientific">Candidatus Chloroploca asiatica</name>
    <dbReference type="NCBI Taxonomy" id="1506545"/>
    <lineage>
        <taxon>Bacteria</taxon>
        <taxon>Bacillati</taxon>
        <taxon>Chloroflexota</taxon>
        <taxon>Chloroflexia</taxon>
        <taxon>Chloroflexales</taxon>
        <taxon>Chloroflexineae</taxon>
        <taxon>Oscillochloridaceae</taxon>
        <taxon>Candidatus Chloroploca</taxon>
    </lineage>
</organism>
<dbReference type="GO" id="GO:0016787">
    <property type="term" value="F:hydrolase activity"/>
    <property type="evidence" value="ECO:0007669"/>
    <property type="project" value="UniProtKB-KW"/>
</dbReference>
<dbReference type="Proteomes" id="UP000220922">
    <property type="component" value="Unassembled WGS sequence"/>
</dbReference>
<reference evidence="3 4" key="1">
    <citation type="submission" date="2016-05" db="EMBL/GenBank/DDBJ databases">
        <authorList>
            <person name="Lavstsen T."/>
            <person name="Jespersen J.S."/>
        </authorList>
    </citation>
    <scope>NUCLEOTIDE SEQUENCE [LARGE SCALE GENOMIC DNA]</scope>
    <source>
        <strain evidence="3 4">B7-9</strain>
    </source>
</reference>
<proteinExistence type="predicted"/>
<evidence type="ECO:0000256" key="1">
    <source>
        <dbReference type="ARBA" id="ARBA00022801"/>
    </source>
</evidence>
<evidence type="ECO:0000256" key="2">
    <source>
        <dbReference type="SAM" id="SignalP"/>
    </source>
</evidence>
<dbReference type="EMBL" id="LYXE01000062">
    <property type="protein sequence ID" value="PDV99997.1"/>
    <property type="molecule type" value="Genomic_DNA"/>
</dbReference>
<dbReference type="AlphaFoldDB" id="A0A2H3KP58"/>
<accession>A0A2H3KP58</accession>
<evidence type="ECO:0000313" key="3">
    <source>
        <dbReference type="EMBL" id="PDV99997.1"/>
    </source>
</evidence>
<dbReference type="SUPFAM" id="SSF63817">
    <property type="entry name" value="Sortase"/>
    <property type="match status" value="1"/>
</dbReference>
<name>A0A2H3KP58_9CHLR</name>
<gene>
    <name evidence="3" type="ORF">A9Q02_11225</name>
</gene>
<keyword evidence="2" id="KW-0732">Signal</keyword>
<keyword evidence="4" id="KW-1185">Reference proteome</keyword>
<dbReference type="InterPro" id="IPR023365">
    <property type="entry name" value="Sortase_dom-sf"/>
</dbReference>
<sequence>MKHTYISVIALFTLLALFGAMPAQAQQRERCFAATGYCITGPIQRFWEQHGGLAVFGYPLTPLQTEVIEGRRVQVQWFERHRLELHPELAWPYTVQLGRLGIERLARDGRSPVLPVAGQAAAGCRFFGDTGLNVCGDILRAWSANGIENDGRAGYSVAESLALWGLPITEARPETLADGREYIVQWFERARLEIHPEQPAQFRVLGGLLGAELKPQAQAAPRAVRAVPQRIVAPAQGIDSPIVSVGLDPQGVPVVPRHDVGWYNLSATPGEGENIVLWGHVLRFRDTPSIPAPFARIKDLVPGDIITLHTSTGQRFDYIVSRQIWVKPEEVQYILPQQQELLTLVSCIGDQVIVQNEVVDMTHRLITIARPVTGR</sequence>
<protein>
    <submittedName>
        <fullName evidence="3">Sortase</fullName>
    </submittedName>
</protein>
<dbReference type="InterPro" id="IPR042001">
    <property type="entry name" value="Sortase_F"/>
</dbReference>
<dbReference type="InterPro" id="IPR005754">
    <property type="entry name" value="Sortase"/>
</dbReference>
<feature type="chain" id="PRO_5013675630" evidence="2">
    <location>
        <begin position="26"/>
        <end position="375"/>
    </location>
</feature>
<dbReference type="CDD" id="cd05829">
    <property type="entry name" value="Sortase_F"/>
    <property type="match status" value="1"/>
</dbReference>
<evidence type="ECO:0000313" key="4">
    <source>
        <dbReference type="Proteomes" id="UP000220922"/>
    </source>
</evidence>
<keyword evidence="1" id="KW-0378">Hydrolase</keyword>
<dbReference type="Pfam" id="PF04203">
    <property type="entry name" value="Sortase"/>
    <property type="match status" value="1"/>
</dbReference>
<comment type="caution">
    <text evidence="3">The sequence shown here is derived from an EMBL/GenBank/DDBJ whole genome shotgun (WGS) entry which is preliminary data.</text>
</comment>
<feature type="signal peptide" evidence="2">
    <location>
        <begin position="1"/>
        <end position="25"/>
    </location>
</feature>
<dbReference type="Gene3D" id="2.40.260.10">
    <property type="entry name" value="Sortase"/>
    <property type="match status" value="1"/>
</dbReference>
<dbReference type="OrthoDB" id="144348at2"/>